<comment type="caution">
    <text evidence="8">The sequence shown here is derived from an EMBL/GenBank/DDBJ whole genome shotgun (WGS) entry which is preliminary data.</text>
</comment>
<dbReference type="InterPro" id="IPR050090">
    <property type="entry name" value="Tyrosine_recombinase_XerCD"/>
</dbReference>
<dbReference type="GO" id="GO:0006310">
    <property type="term" value="P:DNA recombination"/>
    <property type="evidence" value="ECO:0007669"/>
    <property type="project" value="UniProtKB-KW"/>
</dbReference>
<evidence type="ECO:0000259" key="7">
    <source>
        <dbReference type="PROSITE" id="PS51900"/>
    </source>
</evidence>
<dbReference type="GO" id="GO:0003677">
    <property type="term" value="F:DNA binding"/>
    <property type="evidence" value="ECO:0007669"/>
    <property type="project" value="UniProtKB-UniRule"/>
</dbReference>
<dbReference type="PANTHER" id="PTHR30349:SF81">
    <property type="entry name" value="TYROSINE RECOMBINASE XERC"/>
    <property type="match status" value="1"/>
</dbReference>
<evidence type="ECO:0000256" key="3">
    <source>
        <dbReference type="ARBA" id="ARBA00023125"/>
    </source>
</evidence>
<dbReference type="InterPro" id="IPR002104">
    <property type="entry name" value="Integrase_catalytic"/>
</dbReference>
<dbReference type="InterPro" id="IPR011010">
    <property type="entry name" value="DNA_brk_join_enz"/>
</dbReference>
<dbReference type="Gene3D" id="1.10.443.10">
    <property type="entry name" value="Intergrase catalytic core"/>
    <property type="match status" value="1"/>
</dbReference>
<evidence type="ECO:0000256" key="1">
    <source>
        <dbReference type="ARBA" id="ARBA00022829"/>
    </source>
</evidence>
<dbReference type="InterPro" id="IPR044068">
    <property type="entry name" value="CB"/>
</dbReference>
<accession>A0A3E1NJ24</accession>
<reference evidence="8 9" key="1">
    <citation type="submission" date="2018-08" db="EMBL/GenBank/DDBJ databases">
        <title>Chitinophagaceae sp. K23C18032701, a novel bacterium isolated from forest soil.</title>
        <authorList>
            <person name="Wang C."/>
        </authorList>
    </citation>
    <scope>NUCLEOTIDE SEQUENCE [LARGE SCALE GENOMIC DNA]</scope>
    <source>
        <strain evidence="8 9">K23C18032701</strain>
    </source>
</reference>
<dbReference type="Proteomes" id="UP000261284">
    <property type="component" value="Unassembled WGS sequence"/>
</dbReference>
<evidence type="ECO:0000313" key="8">
    <source>
        <dbReference type="EMBL" id="RFM27935.1"/>
    </source>
</evidence>
<evidence type="ECO:0000256" key="5">
    <source>
        <dbReference type="PROSITE-ProRule" id="PRU01248"/>
    </source>
</evidence>
<keyword evidence="4" id="KW-0233">DNA recombination</keyword>
<sequence>MGGFFIYLLMKQLPINSVSFLYLEQSFRKWLFILGYATTTTDTLPVHLREFFHYLEQRHITEILLVENRHVHGFISYLENRASDKTGAGLSTSSINKMITAVNAFIKYLNSTGRHFLDISPVRPAGDIKIPSILTQVEIQLLYDASFETGRIDKAIGQRDRAMLAVLYGCGLRKMEATSLNITDIDLHKALLLVRKGKGNKQWYVPIARKALEDIRVYLQEGRGWFFDQHDTGHWYNQRYGHAFKRKIQTDDEAFFVNGKGQQMKNFYQRLHLLRDKAGIQQQFSPHSLRHSIATHLLQGGMDIEEIAKFLGHSSLLSTQIYMHIQTEHNGELAT</sequence>
<dbReference type="GO" id="GO:0015074">
    <property type="term" value="P:DNA integration"/>
    <property type="evidence" value="ECO:0007669"/>
    <property type="project" value="UniProtKB-KW"/>
</dbReference>
<gene>
    <name evidence="8" type="ORF">DXN05_10330</name>
</gene>
<evidence type="ECO:0000313" key="9">
    <source>
        <dbReference type="Proteomes" id="UP000261284"/>
    </source>
</evidence>
<dbReference type="PANTHER" id="PTHR30349">
    <property type="entry name" value="PHAGE INTEGRASE-RELATED"/>
    <property type="match status" value="1"/>
</dbReference>
<keyword evidence="1" id="KW-0159">Chromosome partition</keyword>
<protein>
    <recommendedName>
        <fullName evidence="10">Integrase</fullName>
    </recommendedName>
</protein>
<dbReference type="PROSITE" id="PS51900">
    <property type="entry name" value="CB"/>
    <property type="match status" value="1"/>
</dbReference>
<keyword evidence="9" id="KW-1185">Reference proteome</keyword>
<dbReference type="Pfam" id="PF02899">
    <property type="entry name" value="Phage_int_SAM_1"/>
    <property type="match status" value="1"/>
</dbReference>
<organism evidence="8 9">
    <name type="scientific">Deminuibacter soli</name>
    <dbReference type="NCBI Taxonomy" id="2291815"/>
    <lineage>
        <taxon>Bacteria</taxon>
        <taxon>Pseudomonadati</taxon>
        <taxon>Bacteroidota</taxon>
        <taxon>Chitinophagia</taxon>
        <taxon>Chitinophagales</taxon>
        <taxon>Chitinophagaceae</taxon>
        <taxon>Deminuibacter</taxon>
    </lineage>
</organism>
<feature type="domain" description="Tyr recombinase" evidence="6">
    <location>
        <begin position="129"/>
        <end position="335"/>
    </location>
</feature>
<proteinExistence type="predicted"/>
<dbReference type="Pfam" id="PF00589">
    <property type="entry name" value="Phage_integrase"/>
    <property type="match status" value="1"/>
</dbReference>
<feature type="domain" description="Core-binding (CB)" evidence="7">
    <location>
        <begin position="18"/>
        <end position="110"/>
    </location>
</feature>
<dbReference type="PROSITE" id="PS51898">
    <property type="entry name" value="TYR_RECOMBINASE"/>
    <property type="match status" value="1"/>
</dbReference>
<dbReference type="SUPFAM" id="SSF56349">
    <property type="entry name" value="DNA breaking-rejoining enzymes"/>
    <property type="match status" value="1"/>
</dbReference>
<keyword evidence="3 5" id="KW-0238">DNA-binding</keyword>
<name>A0A3E1NJ24_9BACT</name>
<dbReference type="InterPro" id="IPR004107">
    <property type="entry name" value="Integrase_SAM-like_N"/>
</dbReference>
<evidence type="ECO:0008006" key="10">
    <source>
        <dbReference type="Google" id="ProtNLM"/>
    </source>
</evidence>
<evidence type="ECO:0000259" key="6">
    <source>
        <dbReference type="PROSITE" id="PS51898"/>
    </source>
</evidence>
<dbReference type="AlphaFoldDB" id="A0A3E1NJ24"/>
<dbReference type="Gene3D" id="1.10.150.130">
    <property type="match status" value="1"/>
</dbReference>
<dbReference type="GO" id="GO:0007059">
    <property type="term" value="P:chromosome segregation"/>
    <property type="evidence" value="ECO:0007669"/>
    <property type="project" value="UniProtKB-KW"/>
</dbReference>
<evidence type="ECO:0000256" key="4">
    <source>
        <dbReference type="ARBA" id="ARBA00023172"/>
    </source>
</evidence>
<keyword evidence="2" id="KW-0229">DNA integration</keyword>
<dbReference type="EMBL" id="QTJU01000003">
    <property type="protein sequence ID" value="RFM27935.1"/>
    <property type="molecule type" value="Genomic_DNA"/>
</dbReference>
<dbReference type="InterPro" id="IPR013762">
    <property type="entry name" value="Integrase-like_cat_sf"/>
</dbReference>
<evidence type="ECO:0000256" key="2">
    <source>
        <dbReference type="ARBA" id="ARBA00022908"/>
    </source>
</evidence>
<dbReference type="InterPro" id="IPR010998">
    <property type="entry name" value="Integrase_recombinase_N"/>
</dbReference>